<keyword evidence="1" id="KW-0472">Membrane</keyword>
<feature type="transmembrane region" description="Helical" evidence="1">
    <location>
        <begin position="127"/>
        <end position="145"/>
    </location>
</feature>
<proteinExistence type="predicted"/>
<keyword evidence="1" id="KW-1133">Transmembrane helix</keyword>
<feature type="transmembrane region" description="Helical" evidence="1">
    <location>
        <begin position="97"/>
        <end position="115"/>
    </location>
</feature>
<feature type="transmembrane region" description="Helical" evidence="1">
    <location>
        <begin position="42"/>
        <end position="59"/>
    </location>
</feature>
<dbReference type="InterPro" id="IPR022604">
    <property type="entry name" value="DUF2955"/>
</dbReference>
<dbReference type="Proteomes" id="UP001377160">
    <property type="component" value="Unassembled WGS sequence"/>
</dbReference>
<keyword evidence="3" id="KW-1185">Reference proteome</keyword>
<protein>
    <submittedName>
        <fullName evidence="2">DUF2955 domain-containing protein</fullName>
    </submittedName>
</protein>
<feature type="transmembrane region" description="Helical" evidence="1">
    <location>
        <begin position="313"/>
        <end position="337"/>
    </location>
</feature>
<feature type="transmembrane region" description="Helical" evidence="1">
    <location>
        <begin position="6"/>
        <end position="35"/>
    </location>
</feature>
<feature type="transmembrane region" description="Helical" evidence="1">
    <location>
        <begin position="289"/>
        <end position="307"/>
    </location>
</feature>
<dbReference type="EMBL" id="JBANDX010000013">
    <property type="protein sequence ID" value="MEL0609822.1"/>
    <property type="molecule type" value="Genomic_DNA"/>
</dbReference>
<feature type="transmembrane region" description="Helical" evidence="1">
    <location>
        <begin position="264"/>
        <end position="282"/>
    </location>
</feature>
<dbReference type="InterPro" id="IPR016926">
    <property type="entry name" value="UCP029594"/>
</dbReference>
<name>A0ABU9FYJ8_9VIBR</name>
<feature type="transmembrane region" description="Helical" evidence="1">
    <location>
        <begin position="65"/>
        <end position="85"/>
    </location>
</feature>
<reference evidence="2 3" key="1">
    <citation type="submission" date="2024-02" db="EMBL/GenBank/DDBJ databases">
        <title>Bacteria isolated from the canopy kelp, Nereocystis luetkeana.</title>
        <authorList>
            <person name="Pfister C.A."/>
            <person name="Younker I.T."/>
            <person name="Light S.H."/>
        </authorList>
    </citation>
    <scope>NUCLEOTIDE SEQUENCE [LARGE SCALE GENOMIC DNA]</scope>
    <source>
        <strain evidence="2 3">TI.1.15</strain>
    </source>
</reference>
<dbReference type="PIRSF" id="PIRSF029594">
    <property type="entry name" value="UCP029594"/>
    <property type="match status" value="1"/>
</dbReference>
<feature type="transmembrane region" description="Helical" evidence="1">
    <location>
        <begin position="239"/>
        <end position="258"/>
    </location>
</feature>
<accession>A0ABU9FYJ8</accession>
<feature type="transmembrane region" description="Helical" evidence="1">
    <location>
        <begin position="213"/>
        <end position="232"/>
    </location>
</feature>
<evidence type="ECO:0000313" key="3">
    <source>
        <dbReference type="Proteomes" id="UP001377160"/>
    </source>
</evidence>
<evidence type="ECO:0000313" key="2">
    <source>
        <dbReference type="EMBL" id="MEL0609822.1"/>
    </source>
</evidence>
<comment type="caution">
    <text evidence="2">The sequence shown here is derived from an EMBL/GenBank/DDBJ whole genome shotgun (WGS) entry which is preliminary data.</text>
</comment>
<sequence length="351" mass="38994">MKTLRIWFGCSFGLAVSMAMGWELGFLAILLPLFVLSISDSLNLPLLLIIFVSAIWSIIQANVLWGVLGSYPLILLTAVAVMFLFKCIAMTKKQTFIVGYMGLIVVSILLHLSSYDFIDVEQISITIGVYCLLNIVICSIAYWLFPALICDEQYQQQQEVHQQQQDQQKQPTNNLKGEVELPIQYDVTQIMVIWVVVMLSFIVFQVVDLYDSSAAYASILVILAPLTCTGAVDMAKVRVIGTAAGCAAGLVVQLTLGQWYANAFLYWLLFTIAMGPFCYWHTQGKLKSALASSAMASLTVPLTTVLIPGEQDAFFSILYRFSSIFIAVVISALFILLMQKILEYKVVNRAV</sequence>
<keyword evidence="1" id="KW-0812">Transmembrane</keyword>
<evidence type="ECO:0000256" key="1">
    <source>
        <dbReference type="SAM" id="Phobius"/>
    </source>
</evidence>
<dbReference type="RefSeq" id="WP_341635562.1">
    <property type="nucleotide sequence ID" value="NZ_JBANDX010000013.1"/>
</dbReference>
<gene>
    <name evidence="2" type="ORF">V8Z71_15970</name>
</gene>
<feature type="transmembrane region" description="Helical" evidence="1">
    <location>
        <begin position="190"/>
        <end position="207"/>
    </location>
</feature>
<dbReference type="Pfam" id="PF11168">
    <property type="entry name" value="DUF2955"/>
    <property type="match status" value="1"/>
</dbReference>
<organism evidence="2 3">
    <name type="scientific">Vibrio echinoideorum</name>
    <dbReference type="NCBI Taxonomy" id="2100116"/>
    <lineage>
        <taxon>Bacteria</taxon>
        <taxon>Pseudomonadati</taxon>
        <taxon>Pseudomonadota</taxon>
        <taxon>Gammaproteobacteria</taxon>
        <taxon>Vibrionales</taxon>
        <taxon>Vibrionaceae</taxon>
        <taxon>Vibrio</taxon>
    </lineage>
</organism>